<evidence type="ECO:0000256" key="1">
    <source>
        <dbReference type="PROSITE-ProRule" id="PRU00206"/>
    </source>
</evidence>
<feature type="disulfide bond" evidence="1">
    <location>
        <begin position="87"/>
        <end position="100"/>
    </location>
</feature>
<keyword evidence="6" id="KW-1185">Reference proteome</keyword>
<evidence type="ECO:0000313" key="6">
    <source>
        <dbReference type="Proteomes" id="UP001474421"/>
    </source>
</evidence>
<feature type="disulfide bond" evidence="1">
    <location>
        <begin position="90"/>
        <end position="108"/>
    </location>
</feature>
<keyword evidence="3" id="KW-1133">Transmembrane helix</keyword>
<accession>A0AAW1AQI3</accession>
<feature type="transmembrane region" description="Helical" evidence="3">
    <location>
        <begin position="251"/>
        <end position="275"/>
    </location>
</feature>
<feature type="domain" description="TNFR-Cys" evidence="4">
    <location>
        <begin position="110"/>
        <end position="151"/>
    </location>
</feature>
<dbReference type="PROSITE" id="PS50050">
    <property type="entry name" value="TNFR_NGFR_2"/>
    <property type="match status" value="2"/>
</dbReference>
<dbReference type="PROSITE" id="PS00652">
    <property type="entry name" value="TNFR_NGFR_1"/>
    <property type="match status" value="1"/>
</dbReference>
<dbReference type="EMBL" id="JAOTOJ010000017">
    <property type="protein sequence ID" value="KAK9392043.1"/>
    <property type="molecule type" value="Genomic_DNA"/>
</dbReference>
<feature type="region of interest" description="Disordered" evidence="2">
    <location>
        <begin position="1"/>
        <end position="28"/>
    </location>
</feature>
<dbReference type="Gene3D" id="2.10.50.10">
    <property type="entry name" value="Tumor Necrosis Factor Receptor, subunit A, domain 2"/>
    <property type="match status" value="3"/>
</dbReference>
<dbReference type="Pfam" id="PF00020">
    <property type="entry name" value="TNFR_c6"/>
    <property type="match status" value="2"/>
</dbReference>
<dbReference type="SMART" id="SM00208">
    <property type="entry name" value="TNFR"/>
    <property type="match status" value="3"/>
</dbReference>
<dbReference type="SUPFAM" id="SSF57586">
    <property type="entry name" value="TNF receptor-like"/>
    <property type="match status" value="2"/>
</dbReference>
<dbReference type="GO" id="GO:0006954">
    <property type="term" value="P:inflammatory response"/>
    <property type="evidence" value="ECO:0007669"/>
    <property type="project" value="InterPro"/>
</dbReference>
<evidence type="ECO:0000256" key="2">
    <source>
        <dbReference type="SAM" id="MobiDB-lite"/>
    </source>
</evidence>
<reference evidence="5 6" key="1">
    <citation type="journal article" date="2024" name="Proc. Natl. Acad. Sci. U.S.A.">
        <title>The genetic regulatory architecture and epigenomic basis for age-related changes in rattlesnake venom.</title>
        <authorList>
            <person name="Hogan M.P."/>
            <person name="Holding M.L."/>
            <person name="Nystrom G.S."/>
            <person name="Colston T.J."/>
            <person name="Bartlett D.A."/>
            <person name="Mason A.J."/>
            <person name="Ellsworth S.A."/>
            <person name="Rautsaw R.M."/>
            <person name="Lawrence K.C."/>
            <person name="Strickland J.L."/>
            <person name="He B."/>
            <person name="Fraser P."/>
            <person name="Margres M.J."/>
            <person name="Gilbert D.M."/>
            <person name="Gibbs H.L."/>
            <person name="Parkinson C.L."/>
            <person name="Rokyta D.R."/>
        </authorList>
    </citation>
    <scope>NUCLEOTIDE SEQUENCE [LARGE SCALE GENOMIC DNA]</scope>
    <source>
        <strain evidence="5">DRR0105</strain>
    </source>
</reference>
<evidence type="ECO:0000313" key="5">
    <source>
        <dbReference type="EMBL" id="KAK9392043.1"/>
    </source>
</evidence>
<keyword evidence="5" id="KW-0675">Receptor</keyword>
<feature type="domain" description="TNFR-Cys" evidence="4">
    <location>
        <begin position="73"/>
        <end position="108"/>
    </location>
</feature>
<proteinExistence type="predicted"/>
<keyword evidence="3" id="KW-0472">Membrane</keyword>
<protein>
    <submittedName>
        <fullName evidence="5">Tumor necrosis factor receptor superfamily member 4</fullName>
    </submittedName>
</protein>
<dbReference type="InterPro" id="IPR020445">
    <property type="entry name" value="TNFR_4"/>
</dbReference>
<evidence type="ECO:0000259" key="4">
    <source>
        <dbReference type="PROSITE" id="PS50050"/>
    </source>
</evidence>
<feature type="repeat" description="TNFR-Cys" evidence="1">
    <location>
        <begin position="110"/>
        <end position="151"/>
    </location>
</feature>
<dbReference type="PANTHER" id="PTHR47881:SF1">
    <property type="entry name" value="TUMOR NECROSIS FACTOR RECEPTOR SUPERFAMILY MEMBER 4"/>
    <property type="match status" value="1"/>
</dbReference>
<evidence type="ECO:0000256" key="3">
    <source>
        <dbReference type="SAM" id="Phobius"/>
    </source>
</evidence>
<feature type="repeat" description="TNFR-Cys" evidence="1">
    <location>
        <begin position="73"/>
        <end position="108"/>
    </location>
</feature>
<dbReference type="GO" id="GO:0005031">
    <property type="term" value="F:tumor necrosis factor receptor activity"/>
    <property type="evidence" value="ECO:0007669"/>
    <property type="project" value="InterPro"/>
</dbReference>
<dbReference type="PANTHER" id="PTHR47881">
    <property type="entry name" value="TUMOR NECROSIS FACTOR RECEPTOR SUBFAMILY MEMBER 4"/>
    <property type="match status" value="1"/>
</dbReference>
<dbReference type="Proteomes" id="UP001474421">
    <property type="component" value="Unassembled WGS sequence"/>
</dbReference>
<dbReference type="AlphaFoldDB" id="A0AAW1AQI3"/>
<gene>
    <name evidence="5" type="ORF">NXF25_017630</name>
</gene>
<name>A0AAW1AQI3_CROAD</name>
<keyword evidence="1" id="KW-1015">Disulfide bond</keyword>
<keyword evidence="3" id="KW-0812">Transmembrane</keyword>
<comment type="caution">
    <text evidence="1">Lacks conserved residue(s) required for the propagation of feature annotation.</text>
</comment>
<dbReference type="CDD" id="cd12087">
    <property type="entry name" value="TM_EGFR-like"/>
    <property type="match status" value="1"/>
</dbReference>
<sequence>MNAGEPLNEQEAELMMKEADKDGDDYEEPREVVGLFPSERSSVCESVARDMKASLELISLAASLWSSLGWGLSCSNHEYVLSNKKCCKDCPAGEQLVRRCTLTSPTECEPCDEGYYNDAYTYSRCKPCTECHADRGLREVRACRRTSNTVCACLPGHAPGGSNEEITCKPCPSGYFSLGGKQECRPWTNCTASGREILRSGKRDADTICDKPSSGIPTQHPVTQRTLFPKEADVFATKLDSTPIVVATNPGFLWILITVLLLLAIAGVLVFLFFYRRTKKKKLEIACNEIYAVPCKDKESDYRMPIQEQDVGVKSKFVQG</sequence>
<comment type="caution">
    <text evidence="5">The sequence shown here is derived from an EMBL/GenBank/DDBJ whole genome shotgun (WGS) entry which is preliminary data.</text>
</comment>
<organism evidence="5 6">
    <name type="scientific">Crotalus adamanteus</name>
    <name type="common">Eastern diamondback rattlesnake</name>
    <dbReference type="NCBI Taxonomy" id="8729"/>
    <lineage>
        <taxon>Eukaryota</taxon>
        <taxon>Metazoa</taxon>
        <taxon>Chordata</taxon>
        <taxon>Craniata</taxon>
        <taxon>Vertebrata</taxon>
        <taxon>Euteleostomi</taxon>
        <taxon>Lepidosauria</taxon>
        <taxon>Squamata</taxon>
        <taxon>Bifurcata</taxon>
        <taxon>Unidentata</taxon>
        <taxon>Episquamata</taxon>
        <taxon>Toxicofera</taxon>
        <taxon>Serpentes</taxon>
        <taxon>Colubroidea</taxon>
        <taxon>Viperidae</taxon>
        <taxon>Crotalinae</taxon>
        <taxon>Crotalus</taxon>
    </lineage>
</organism>
<dbReference type="InterPro" id="IPR001368">
    <property type="entry name" value="TNFR/NGFR_Cys_rich_reg"/>
</dbReference>